<dbReference type="AlphaFoldDB" id="A0A382NIS8"/>
<dbReference type="PROSITE" id="PS51273">
    <property type="entry name" value="GATASE_TYPE_1"/>
    <property type="match status" value="1"/>
</dbReference>
<dbReference type="InterPro" id="IPR044668">
    <property type="entry name" value="PuuD-like"/>
</dbReference>
<dbReference type="Pfam" id="PF07722">
    <property type="entry name" value="Peptidase_C26"/>
    <property type="match status" value="1"/>
</dbReference>
<name>A0A382NIS8_9ZZZZ</name>
<dbReference type="EMBL" id="UINC01100794">
    <property type="protein sequence ID" value="SVC61123.1"/>
    <property type="molecule type" value="Genomic_DNA"/>
</dbReference>
<dbReference type="SUPFAM" id="SSF52317">
    <property type="entry name" value="Class I glutamine amidotransferase-like"/>
    <property type="match status" value="1"/>
</dbReference>
<dbReference type="InterPro" id="IPR011697">
    <property type="entry name" value="Peptidase_C26"/>
</dbReference>
<accession>A0A382NIS8</accession>
<proteinExistence type="predicted"/>
<protein>
    <submittedName>
        <fullName evidence="1">Uncharacterized protein</fullName>
    </submittedName>
</protein>
<gene>
    <name evidence="1" type="ORF">METZ01_LOCUS313977</name>
</gene>
<dbReference type="GO" id="GO:0006598">
    <property type="term" value="P:polyamine catabolic process"/>
    <property type="evidence" value="ECO:0007669"/>
    <property type="project" value="TreeGrafter"/>
</dbReference>
<evidence type="ECO:0000313" key="1">
    <source>
        <dbReference type="EMBL" id="SVC61123.1"/>
    </source>
</evidence>
<reference evidence="1" key="1">
    <citation type="submission" date="2018-05" db="EMBL/GenBank/DDBJ databases">
        <authorList>
            <person name="Lanie J.A."/>
            <person name="Ng W.-L."/>
            <person name="Kazmierczak K.M."/>
            <person name="Andrzejewski T.M."/>
            <person name="Davidsen T.M."/>
            <person name="Wayne K.J."/>
            <person name="Tettelin H."/>
            <person name="Glass J.I."/>
            <person name="Rusch D."/>
            <person name="Podicherti R."/>
            <person name="Tsui H.-C.T."/>
            <person name="Winkler M.E."/>
        </authorList>
    </citation>
    <scope>NUCLEOTIDE SEQUENCE</scope>
</reference>
<dbReference type="PANTHER" id="PTHR43235:SF1">
    <property type="entry name" value="GLUTAMINE AMIDOTRANSFERASE PB2B2.05-RELATED"/>
    <property type="match status" value="1"/>
</dbReference>
<dbReference type="Gene3D" id="3.40.50.880">
    <property type="match status" value="1"/>
</dbReference>
<sequence>MKPALIGITTYGRNDAGHFVLPSEYVDSVRRSGACPILLPPGEENPDLWFELVDGILFSGGGDLDPARYGGGEHETIYMVDPERDTTELALLDKVLESGLPTLGICRGTQLLNVALGGTLLDHLPDLVGEEIAHRLPPREPTPHSIQVEEGSGLAGILGKTDFTAESWHHQAIREVAQGLKVVARAPDGTIEAVEKPDHPWLYAVQWHPELTAAHDPLQQRLFNALTEAALAARQPETGNKGELICDSKVK</sequence>
<dbReference type="GO" id="GO:0033969">
    <property type="term" value="F:gamma-glutamyl-gamma-aminobutyrate hydrolase activity"/>
    <property type="evidence" value="ECO:0007669"/>
    <property type="project" value="TreeGrafter"/>
</dbReference>
<dbReference type="GO" id="GO:0005829">
    <property type="term" value="C:cytosol"/>
    <property type="evidence" value="ECO:0007669"/>
    <property type="project" value="TreeGrafter"/>
</dbReference>
<dbReference type="CDD" id="cd01745">
    <property type="entry name" value="GATase1_2"/>
    <property type="match status" value="1"/>
</dbReference>
<organism evidence="1">
    <name type="scientific">marine metagenome</name>
    <dbReference type="NCBI Taxonomy" id="408172"/>
    <lineage>
        <taxon>unclassified sequences</taxon>
        <taxon>metagenomes</taxon>
        <taxon>ecological metagenomes</taxon>
    </lineage>
</organism>
<dbReference type="InterPro" id="IPR029062">
    <property type="entry name" value="Class_I_gatase-like"/>
</dbReference>
<dbReference type="PANTHER" id="PTHR43235">
    <property type="entry name" value="GLUTAMINE AMIDOTRANSFERASE PB2B2.05-RELATED"/>
    <property type="match status" value="1"/>
</dbReference>